<gene>
    <name evidence="2" type="ORF">VFH_II246640</name>
</gene>
<protein>
    <recommendedName>
        <fullName evidence="4">Plant basic secretory protein (BSP) family protein</fullName>
    </recommendedName>
</protein>
<accession>A0AAV0ZR69</accession>
<evidence type="ECO:0000313" key="2">
    <source>
        <dbReference type="EMBL" id="CAI8600911.1"/>
    </source>
</evidence>
<dbReference type="InterPro" id="IPR007541">
    <property type="entry name" value="Uncharacterised_BSP"/>
</dbReference>
<keyword evidence="1" id="KW-0732">Signal</keyword>
<dbReference type="PANTHER" id="PTHR33321:SF12">
    <property type="entry name" value="PLANT BASIC SECRETORY PROTEIN (BSP) FAMILY PROTEIN"/>
    <property type="match status" value="1"/>
</dbReference>
<evidence type="ECO:0000256" key="1">
    <source>
        <dbReference type="SAM" id="SignalP"/>
    </source>
</evidence>
<feature type="signal peptide" evidence="1">
    <location>
        <begin position="1"/>
        <end position="19"/>
    </location>
</feature>
<dbReference type="PANTHER" id="PTHR33321">
    <property type="match status" value="1"/>
</dbReference>
<evidence type="ECO:0000313" key="3">
    <source>
        <dbReference type="Proteomes" id="UP001157006"/>
    </source>
</evidence>
<reference evidence="2 3" key="1">
    <citation type="submission" date="2023-01" db="EMBL/GenBank/DDBJ databases">
        <authorList>
            <person name="Kreplak J."/>
        </authorList>
    </citation>
    <scope>NUCLEOTIDE SEQUENCE [LARGE SCALE GENOMIC DNA]</scope>
</reference>
<feature type="chain" id="PRO_5043684686" description="Plant basic secretory protein (BSP) family protein" evidence="1">
    <location>
        <begin position="20"/>
        <end position="163"/>
    </location>
</feature>
<dbReference type="EMBL" id="OX451737">
    <property type="protein sequence ID" value="CAI8600911.1"/>
    <property type="molecule type" value="Genomic_DNA"/>
</dbReference>
<dbReference type="Pfam" id="PF04450">
    <property type="entry name" value="BSP"/>
    <property type="match status" value="1"/>
</dbReference>
<dbReference type="Gene3D" id="3.30.2010.10">
    <property type="entry name" value="Metalloproteases ('zincins'), catalytic domain"/>
    <property type="match status" value="1"/>
</dbReference>
<keyword evidence="3" id="KW-1185">Reference proteome</keyword>
<proteinExistence type="predicted"/>
<evidence type="ECO:0008006" key="4">
    <source>
        <dbReference type="Google" id="ProtNLM"/>
    </source>
</evidence>
<sequence length="163" mass="18517">MHAAYIFLLLLVVTHGIQATLYTVTNTARWLFQEYNQVDRKLVQNVSLFVDPEDKGVVAYTTKLTHEIHVSASYISNYSGDVRKEITGVLYHEMTHVRQWHGSHGEAPTRLTEGIADYVRLKANLGSGYWVKAGEGDIWDEGYDVTAWFLDYCDGLRNGFVAE</sequence>
<organism evidence="2 3">
    <name type="scientific">Vicia faba</name>
    <name type="common">Broad bean</name>
    <name type="synonym">Faba vulgaris</name>
    <dbReference type="NCBI Taxonomy" id="3906"/>
    <lineage>
        <taxon>Eukaryota</taxon>
        <taxon>Viridiplantae</taxon>
        <taxon>Streptophyta</taxon>
        <taxon>Embryophyta</taxon>
        <taxon>Tracheophyta</taxon>
        <taxon>Spermatophyta</taxon>
        <taxon>Magnoliopsida</taxon>
        <taxon>eudicotyledons</taxon>
        <taxon>Gunneridae</taxon>
        <taxon>Pentapetalae</taxon>
        <taxon>rosids</taxon>
        <taxon>fabids</taxon>
        <taxon>Fabales</taxon>
        <taxon>Fabaceae</taxon>
        <taxon>Papilionoideae</taxon>
        <taxon>50 kb inversion clade</taxon>
        <taxon>NPAAA clade</taxon>
        <taxon>Hologalegina</taxon>
        <taxon>IRL clade</taxon>
        <taxon>Fabeae</taxon>
        <taxon>Vicia</taxon>
    </lineage>
</organism>
<name>A0AAV0ZR69_VICFA</name>
<dbReference type="Proteomes" id="UP001157006">
    <property type="component" value="Chromosome 2"/>
</dbReference>
<dbReference type="AlphaFoldDB" id="A0AAV0ZR69"/>